<evidence type="ECO:0000313" key="2">
    <source>
        <dbReference type="Proteomes" id="UP001195769"/>
    </source>
</evidence>
<organism evidence="1 2">
    <name type="scientific">Suillus fuscotomentosus</name>
    <dbReference type="NCBI Taxonomy" id="1912939"/>
    <lineage>
        <taxon>Eukaryota</taxon>
        <taxon>Fungi</taxon>
        <taxon>Dikarya</taxon>
        <taxon>Basidiomycota</taxon>
        <taxon>Agaricomycotina</taxon>
        <taxon>Agaricomycetes</taxon>
        <taxon>Agaricomycetidae</taxon>
        <taxon>Boletales</taxon>
        <taxon>Suillineae</taxon>
        <taxon>Suillaceae</taxon>
        <taxon>Suillus</taxon>
    </lineage>
</organism>
<evidence type="ECO:0000313" key="1">
    <source>
        <dbReference type="EMBL" id="KAG1904958.1"/>
    </source>
</evidence>
<gene>
    <name evidence="1" type="ORF">F5891DRAFT_1183605</name>
</gene>
<proteinExistence type="predicted"/>
<sequence length="431" mass="47403">MSVPPEAANDALKVTLVIVQSLMKRCIKVKEGDPEALKLSDEIARRMDHPQFQKTIHYHPPSALDVPVIATSSIPTTIPATTSALIVLPLTPSALPSLPSRTDLDLVAKLNPSRTDLDIITKPVAERKRSSRPQVLKNLPPLSCPAHPPLRYRHLYVAEAEREQWKALFEAGDSKKRKVDDEDTDGADVIEASKLASASQEPMKKTRKLNQNVDNRPTGIINVKPKTLLTVTTDKVVPPGDKRLSGTQTLGYPAELGSDAHITTPCQHSVHYHPRQCNKCTKLDIPCIVLLDKKFGYIRLACANCDHMKITCAINGVGVRQRVQAKAAMAIVEEEKQQRGPPAGVPMCKLPTIGTSPRPEQDDQPAPANIANPEPAARDILQGIWDLSKRLDLFATNDHVDALEIRVCSVENILHQRLNALEQRLNASDAR</sequence>
<reference evidence="1" key="1">
    <citation type="journal article" date="2020" name="New Phytol.">
        <title>Comparative genomics reveals dynamic genome evolution in host specialist ectomycorrhizal fungi.</title>
        <authorList>
            <person name="Lofgren L.A."/>
            <person name="Nguyen N.H."/>
            <person name="Vilgalys R."/>
            <person name="Ruytinx J."/>
            <person name="Liao H.L."/>
            <person name="Branco S."/>
            <person name="Kuo A."/>
            <person name="LaButti K."/>
            <person name="Lipzen A."/>
            <person name="Andreopoulos W."/>
            <person name="Pangilinan J."/>
            <person name="Riley R."/>
            <person name="Hundley H."/>
            <person name="Na H."/>
            <person name="Barry K."/>
            <person name="Grigoriev I.V."/>
            <person name="Stajich J.E."/>
            <person name="Kennedy P.G."/>
        </authorList>
    </citation>
    <scope>NUCLEOTIDE SEQUENCE</scope>
    <source>
        <strain evidence="1">FC203</strain>
    </source>
</reference>
<keyword evidence="2" id="KW-1185">Reference proteome</keyword>
<name>A0AAD4EEV2_9AGAM</name>
<protein>
    <submittedName>
        <fullName evidence="1">Uncharacterized protein</fullName>
    </submittedName>
</protein>
<dbReference type="EMBL" id="JABBWK010000008">
    <property type="protein sequence ID" value="KAG1904958.1"/>
    <property type="molecule type" value="Genomic_DNA"/>
</dbReference>
<dbReference type="Proteomes" id="UP001195769">
    <property type="component" value="Unassembled WGS sequence"/>
</dbReference>
<dbReference type="GeneID" id="64660608"/>
<dbReference type="RefSeq" id="XP_041230533.1">
    <property type="nucleotide sequence ID" value="XM_041366310.1"/>
</dbReference>
<accession>A0AAD4EEV2</accession>
<comment type="caution">
    <text evidence="1">The sequence shown here is derived from an EMBL/GenBank/DDBJ whole genome shotgun (WGS) entry which is preliminary data.</text>
</comment>
<dbReference type="AlphaFoldDB" id="A0AAD4EEV2"/>